<feature type="domain" description="TrmE-type G" evidence="7">
    <location>
        <begin position="213"/>
        <end position="351"/>
    </location>
</feature>
<comment type="subunit">
    <text evidence="6">Homodimer. Heterotetramer of two MnmE and two MnmG subunits.</text>
</comment>
<dbReference type="InterPro" id="IPR004520">
    <property type="entry name" value="GTPase_MnmE"/>
</dbReference>
<dbReference type="Gene3D" id="3.40.50.300">
    <property type="entry name" value="P-loop containing nucleotide triphosphate hydrolases"/>
    <property type="match status" value="1"/>
</dbReference>
<evidence type="ECO:0000256" key="2">
    <source>
        <dbReference type="ARBA" id="ARBA00022694"/>
    </source>
</evidence>
<gene>
    <name evidence="6 8" type="primary">mnmE</name>
    <name evidence="6" type="synonym">trmE</name>
    <name evidence="8" type="ORF">ACFFU4_05005</name>
</gene>
<feature type="binding site" evidence="6">
    <location>
        <position position="117"/>
    </location>
    <ligand>
        <name>(6S)-5-formyl-5,6,7,8-tetrahydrofolate</name>
        <dbReference type="ChEBI" id="CHEBI:57457"/>
    </ligand>
</feature>
<dbReference type="PROSITE" id="PS51709">
    <property type="entry name" value="G_TRME"/>
    <property type="match status" value="1"/>
</dbReference>
<dbReference type="InterPro" id="IPR005225">
    <property type="entry name" value="Small_GTP-bd"/>
</dbReference>
<dbReference type="InterPro" id="IPR027266">
    <property type="entry name" value="TrmE/GcvT-like"/>
</dbReference>
<feature type="binding site" evidence="6">
    <location>
        <begin position="267"/>
        <end position="270"/>
    </location>
    <ligand>
        <name>GTP</name>
        <dbReference type="ChEBI" id="CHEBI:37565"/>
    </ligand>
</feature>
<evidence type="ECO:0000313" key="9">
    <source>
        <dbReference type="Proteomes" id="UP001589670"/>
    </source>
</evidence>
<dbReference type="CDD" id="cd04164">
    <property type="entry name" value="trmE"/>
    <property type="match status" value="1"/>
</dbReference>
<keyword evidence="6" id="KW-0479">Metal-binding</keyword>
<dbReference type="InterPro" id="IPR027417">
    <property type="entry name" value="P-loop_NTPase"/>
</dbReference>
<dbReference type="PANTHER" id="PTHR42714">
    <property type="entry name" value="TRNA MODIFICATION GTPASE GTPBP3"/>
    <property type="match status" value="1"/>
</dbReference>
<dbReference type="GO" id="GO:0016787">
    <property type="term" value="F:hydrolase activity"/>
    <property type="evidence" value="ECO:0007669"/>
    <property type="project" value="UniProtKB-KW"/>
</dbReference>
<evidence type="ECO:0000256" key="5">
    <source>
        <dbReference type="ARBA" id="ARBA00023134"/>
    </source>
</evidence>
<dbReference type="Pfam" id="PF12631">
    <property type="entry name" value="MnmE_helical"/>
    <property type="match status" value="1"/>
</dbReference>
<dbReference type="Pfam" id="PF01926">
    <property type="entry name" value="MMR_HSR1"/>
    <property type="match status" value="1"/>
</dbReference>
<feature type="binding site" evidence="6">
    <location>
        <begin position="223"/>
        <end position="228"/>
    </location>
    <ligand>
        <name>GTP</name>
        <dbReference type="ChEBI" id="CHEBI:37565"/>
    </ligand>
</feature>
<dbReference type="NCBIfam" id="TIGR00231">
    <property type="entry name" value="small_GTP"/>
    <property type="match status" value="1"/>
</dbReference>
<keyword evidence="3 6" id="KW-0547">Nucleotide-binding</keyword>
<dbReference type="Pfam" id="PF10396">
    <property type="entry name" value="TrmE_N"/>
    <property type="match status" value="1"/>
</dbReference>
<dbReference type="NCBIfam" id="NF003661">
    <property type="entry name" value="PRK05291.1-3"/>
    <property type="match status" value="1"/>
</dbReference>
<reference evidence="8 9" key="1">
    <citation type="submission" date="2024-09" db="EMBL/GenBank/DDBJ databases">
        <authorList>
            <person name="Sun Q."/>
            <person name="Mori K."/>
        </authorList>
    </citation>
    <scope>NUCLEOTIDE SEQUENCE [LARGE SCALE GENOMIC DNA]</scope>
    <source>
        <strain evidence="8 9">CECT 9424</strain>
    </source>
</reference>
<dbReference type="RefSeq" id="WP_377067672.1">
    <property type="nucleotide sequence ID" value="NZ_JBHMEC010000008.1"/>
</dbReference>
<comment type="function">
    <text evidence="6">Exhibits a very high intrinsic GTPase hydrolysis rate. Involved in the addition of a carboxymethylaminomethyl (cmnm) group at the wobble position (U34) of certain tRNAs, forming tRNA-cmnm(5)s(2)U34.</text>
</comment>
<comment type="caution">
    <text evidence="8">The sequence shown here is derived from an EMBL/GenBank/DDBJ whole genome shotgun (WGS) entry which is preliminary data.</text>
</comment>
<keyword evidence="6" id="KW-0963">Cytoplasm</keyword>
<dbReference type="InterPro" id="IPR031168">
    <property type="entry name" value="G_TrmE"/>
</dbReference>
<keyword evidence="6" id="KW-0460">Magnesium</keyword>
<comment type="subcellular location">
    <subcellularLocation>
        <location evidence="6">Cytoplasm</location>
    </subcellularLocation>
</comment>
<evidence type="ECO:0000313" key="8">
    <source>
        <dbReference type="EMBL" id="MFB9149108.1"/>
    </source>
</evidence>
<dbReference type="SUPFAM" id="SSF103025">
    <property type="entry name" value="Folate-binding domain"/>
    <property type="match status" value="1"/>
</dbReference>
<comment type="cofactor">
    <cofactor evidence="6">
        <name>K(+)</name>
        <dbReference type="ChEBI" id="CHEBI:29103"/>
    </cofactor>
    <text evidence="6">Binds 1 potassium ion per subunit.</text>
</comment>
<evidence type="ECO:0000259" key="7">
    <source>
        <dbReference type="PROSITE" id="PS51709"/>
    </source>
</evidence>
<dbReference type="EC" id="3.6.-.-" evidence="6"/>
<evidence type="ECO:0000256" key="3">
    <source>
        <dbReference type="ARBA" id="ARBA00022741"/>
    </source>
</evidence>
<feature type="binding site" evidence="6">
    <location>
        <position position="77"/>
    </location>
    <ligand>
        <name>(6S)-5-formyl-5,6,7,8-tetrahydrofolate</name>
        <dbReference type="ChEBI" id="CHEBI:57457"/>
    </ligand>
</feature>
<feature type="binding site" evidence="6">
    <location>
        <begin position="242"/>
        <end position="248"/>
    </location>
    <ligand>
        <name>GTP</name>
        <dbReference type="ChEBI" id="CHEBI:37565"/>
    </ligand>
</feature>
<dbReference type="CDD" id="cd14858">
    <property type="entry name" value="TrmE_N"/>
    <property type="match status" value="1"/>
</dbReference>
<dbReference type="InterPro" id="IPR025867">
    <property type="entry name" value="MnmE_helical"/>
</dbReference>
<name>A0ABV5HXG6_9RHOB</name>
<feature type="binding site" evidence="6">
    <location>
        <position position="20"/>
    </location>
    <ligand>
        <name>(6S)-5-formyl-5,6,7,8-tetrahydrofolate</name>
        <dbReference type="ChEBI" id="CHEBI:57457"/>
    </ligand>
</feature>
<proteinExistence type="inferred from homology"/>
<keyword evidence="4 6" id="KW-0630">Potassium</keyword>
<protein>
    <recommendedName>
        <fullName evidence="6">tRNA modification GTPase MnmE</fullName>
        <ecNumber evidence="6">3.6.-.-</ecNumber>
    </recommendedName>
</protein>
<dbReference type="Gene3D" id="1.20.120.430">
    <property type="entry name" value="tRNA modification GTPase MnmE domain 2"/>
    <property type="match status" value="1"/>
</dbReference>
<dbReference type="InterPro" id="IPR006073">
    <property type="entry name" value="GTP-bd"/>
</dbReference>
<dbReference type="EMBL" id="JBHMEC010000008">
    <property type="protein sequence ID" value="MFB9149108.1"/>
    <property type="molecule type" value="Genomic_DNA"/>
</dbReference>
<organism evidence="8 9">
    <name type="scientific">Roseovarius ramblicola</name>
    <dbReference type="NCBI Taxonomy" id="2022336"/>
    <lineage>
        <taxon>Bacteria</taxon>
        <taxon>Pseudomonadati</taxon>
        <taxon>Pseudomonadota</taxon>
        <taxon>Alphaproteobacteria</taxon>
        <taxon>Rhodobacterales</taxon>
        <taxon>Roseobacteraceae</taxon>
        <taxon>Roseovarius</taxon>
    </lineage>
</organism>
<comment type="caution">
    <text evidence="6">Lacks conserved residue(s) required for the propagation of feature annotation.</text>
</comment>
<accession>A0ABV5HXG6</accession>
<evidence type="ECO:0000256" key="6">
    <source>
        <dbReference type="HAMAP-Rule" id="MF_00379"/>
    </source>
</evidence>
<feature type="binding site" evidence="6">
    <location>
        <position position="428"/>
    </location>
    <ligand>
        <name>(6S)-5-formyl-5,6,7,8-tetrahydrofolate</name>
        <dbReference type="ChEBI" id="CHEBI:57457"/>
    </ligand>
</feature>
<dbReference type="Gene3D" id="3.30.1360.120">
    <property type="entry name" value="Probable tRNA modification gtpase trme, domain 1"/>
    <property type="match status" value="1"/>
</dbReference>
<dbReference type="SUPFAM" id="SSF116878">
    <property type="entry name" value="TrmE connector domain"/>
    <property type="match status" value="1"/>
</dbReference>
<dbReference type="InterPro" id="IPR018948">
    <property type="entry name" value="GTP-bd_TrmE_N"/>
</dbReference>
<dbReference type="PANTHER" id="PTHR42714:SF2">
    <property type="entry name" value="TRNA MODIFICATION GTPASE GTPBP3, MITOCHONDRIAL"/>
    <property type="match status" value="1"/>
</dbReference>
<keyword evidence="2 6" id="KW-0819">tRNA processing</keyword>
<dbReference type="InterPro" id="IPR027368">
    <property type="entry name" value="MnmE_dom2"/>
</dbReference>
<dbReference type="SUPFAM" id="SSF52540">
    <property type="entry name" value="P-loop containing nucleoside triphosphate hydrolases"/>
    <property type="match status" value="1"/>
</dbReference>
<dbReference type="HAMAP" id="MF_00379">
    <property type="entry name" value="GTPase_MnmE"/>
    <property type="match status" value="1"/>
</dbReference>
<evidence type="ECO:0000256" key="4">
    <source>
        <dbReference type="ARBA" id="ARBA00022958"/>
    </source>
</evidence>
<keyword evidence="6 8" id="KW-0378">Hydrolase</keyword>
<comment type="similarity">
    <text evidence="1 6">Belongs to the TRAFAC class TrmE-Era-EngA-EngB-Septin-like GTPase superfamily. TrmE GTPase family.</text>
</comment>
<evidence type="ECO:0000256" key="1">
    <source>
        <dbReference type="ARBA" id="ARBA00011043"/>
    </source>
</evidence>
<feature type="binding site" evidence="6">
    <location>
        <position position="227"/>
    </location>
    <ligand>
        <name>Mg(2+)</name>
        <dbReference type="ChEBI" id="CHEBI:18420"/>
    </ligand>
</feature>
<feature type="binding site" evidence="6">
    <location>
        <position position="248"/>
    </location>
    <ligand>
        <name>Mg(2+)</name>
        <dbReference type="ChEBI" id="CHEBI:18420"/>
    </ligand>
</feature>
<keyword evidence="5 6" id="KW-0342">GTP-binding</keyword>
<keyword evidence="9" id="KW-1185">Reference proteome</keyword>
<sequence length="428" mass="44741">METIFALSTSPGKAGVAVIRVSGAEVSAAATALCGGLPAPRRASLRVLRDRNGARLDEAVVLYFPEGASFTGEPVIEFQTHGSPAVITALLRQLGNLPGLRAADPGEFTRRALANGRLDLTQVEALADLLDSETEAQRRQAMRVFSGSLGRKCGEWRAALVRALALLEVTIDFADEEVPVDVFPEVRAALTSVKSGLEAEISGFAVAERIRSGFEVAILGAPNAGKSTLLNTLAGREAAITSEHAGTTRDVIEVRMDLAGLPVTLLDTAGLRETDDAVESIGITRARDRAAAADLRVFLDDGSQEFSDLRQHDDITVRAKADLSPVDAEGVSGLTGLGTDRLVARIAETLGSRAQGGGMAIRARHEAAMRSGSASLDAALQALDGGEAATDIAAEEVHAVVRALDSLVGRIGVETVLGEIFASFCLGK</sequence>
<dbReference type="Proteomes" id="UP001589670">
    <property type="component" value="Unassembled WGS sequence"/>
</dbReference>